<keyword evidence="5" id="KW-0804">Transcription</keyword>
<dbReference type="Proteomes" id="UP000198901">
    <property type="component" value="Unassembled WGS sequence"/>
</dbReference>
<accession>A0A1G9HLU7</accession>
<dbReference type="InterPro" id="IPR015421">
    <property type="entry name" value="PyrdxlP-dep_Trfase_major"/>
</dbReference>
<proteinExistence type="inferred from homology"/>
<evidence type="ECO:0000256" key="5">
    <source>
        <dbReference type="ARBA" id="ARBA00023163"/>
    </source>
</evidence>
<feature type="domain" description="HTH gntR-type" evidence="6">
    <location>
        <begin position="16"/>
        <end position="84"/>
    </location>
</feature>
<gene>
    <name evidence="7" type="ORF">SAMN04488090_0116</name>
</gene>
<dbReference type="AlphaFoldDB" id="A0A1G9HLU7"/>
<dbReference type="STRING" id="563176.SAMN04488090_0116"/>
<protein>
    <submittedName>
        <fullName evidence="7">Transcriptional regulator, GntR family</fullName>
    </submittedName>
</protein>
<evidence type="ECO:0000256" key="1">
    <source>
        <dbReference type="ARBA" id="ARBA00005384"/>
    </source>
</evidence>
<dbReference type="GO" id="GO:0003700">
    <property type="term" value="F:DNA-binding transcription factor activity"/>
    <property type="evidence" value="ECO:0007669"/>
    <property type="project" value="InterPro"/>
</dbReference>
<keyword evidence="4" id="KW-0238">DNA-binding</keyword>
<dbReference type="InterPro" id="IPR036388">
    <property type="entry name" value="WH-like_DNA-bd_sf"/>
</dbReference>
<dbReference type="InterPro" id="IPR000524">
    <property type="entry name" value="Tscrpt_reg_HTH_GntR"/>
</dbReference>
<dbReference type="RefSeq" id="WP_143010974.1">
    <property type="nucleotide sequence ID" value="NZ_FNGS01000001.1"/>
</dbReference>
<evidence type="ECO:0000313" key="7">
    <source>
        <dbReference type="EMBL" id="SDL13937.1"/>
    </source>
</evidence>
<dbReference type="Gene3D" id="1.10.10.10">
    <property type="entry name" value="Winged helix-like DNA-binding domain superfamily/Winged helix DNA-binding domain"/>
    <property type="match status" value="1"/>
</dbReference>
<sequence length="482" mass="54104">MPFPSDWIPLDRTFSLPLYRQLANGFVTLIQDGRLPAGSRIPGSRQLALALGVHRKTVLSAYDELLLQGWLTSSPRRYLAVSATPPGQAPEAAGTGHIPEMPAFQWAEDYPRLPAGYPGRGLVFDDGFPDVRLAPMEELMRAYRKIARRNLTQPFLKYTSPYGIDALREDIAAFVTETRHLPCRPENILLTRGAQMAFSLICQSVLRPGDRVAVGELDYFFLVQIARSYRAEIVRIPVTPQGICVDSLEEYCRHEQIRMLYLTPHHHYPTTVTLPPEHRERLLALAREYAFAIVEDDYDFDFQFDNRPYVPLAGLDRSGTTLYVGTFSKLIAPSIRVGFVVAPARFVDGLAARRRLIDFQGDSVVEKALSELFREGVITAHIKKTNRIYRERRDHLSALLRDQLPGETEFELPSGGLVLWTRFRSPLPAIAAEAYRRGLVFSDGTFYGPNAGGATRLGFASLTLAEQEQAVSILKESIQAVQ</sequence>
<dbReference type="PANTHER" id="PTHR46577">
    <property type="entry name" value="HTH-TYPE TRANSCRIPTIONAL REGULATORY PROTEIN GABR"/>
    <property type="match status" value="1"/>
</dbReference>
<dbReference type="PROSITE" id="PS50949">
    <property type="entry name" value="HTH_GNTR"/>
    <property type="match status" value="1"/>
</dbReference>
<evidence type="ECO:0000256" key="2">
    <source>
        <dbReference type="ARBA" id="ARBA00022898"/>
    </source>
</evidence>
<comment type="similarity">
    <text evidence="1">In the C-terminal section; belongs to the class-I pyridoxal-phosphate-dependent aminotransferase family.</text>
</comment>
<dbReference type="EMBL" id="FNGS01000001">
    <property type="protein sequence ID" value="SDL13937.1"/>
    <property type="molecule type" value="Genomic_DNA"/>
</dbReference>
<dbReference type="SUPFAM" id="SSF53383">
    <property type="entry name" value="PLP-dependent transferases"/>
    <property type="match status" value="1"/>
</dbReference>
<dbReference type="OrthoDB" id="594134at2"/>
<organism evidence="7 8">
    <name type="scientific">Siphonobacter aquaeclarae</name>
    <dbReference type="NCBI Taxonomy" id="563176"/>
    <lineage>
        <taxon>Bacteria</taxon>
        <taxon>Pseudomonadati</taxon>
        <taxon>Bacteroidota</taxon>
        <taxon>Cytophagia</taxon>
        <taxon>Cytophagales</taxon>
        <taxon>Cytophagaceae</taxon>
        <taxon>Siphonobacter</taxon>
    </lineage>
</organism>
<dbReference type="Pfam" id="PF00155">
    <property type="entry name" value="Aminotran_1_2"/>
    <property type="match status" value="1"/>
</dbReference>
<dbReference type="SUPFAM" id="SSF46785">
    <property type="entry name" value="Winged helix' DNA-binding domain"/>
    <property type="match status" value="1"/>
</dbReference>
<dbReference type="Gene3D" id="3.40.640.10">
    <property type="entry name" value="Type I PLP-dependent aspartate aminotransferase-like (Major domain)"/>
    <property type="match status" value="1"/>
</dbReference>
<name>A0A1G9HLU7_9BACT</name>
<dbReference type="InterPro" id="IPR051446">
    <property type="entry name" value="HTH_trans_reg/aminotransferase"/>
</dbReference>
<keyword evidence="8" id="KW-1185">Reference proteome</keyword>
<dbReference type="Pfam" id="PF00392">
    <property type="entry name" value="GntR"/>
    <property type="match status" value="1"/>
</dbReference>
<dbReference type="GO" id="GO:0003677">
    <property type="term" value="F:DNA binding"/>
    <property type="evidence" value="ECO:0007669"/>
    <property type="project" value="UniProtKB-KW"/>
</dbReference>
<evidence type="ECO:0000256" key="4">
    <source>
        <dbReference type="ARBA" id="ARBA00023125"/>
    </source>
</evidence>
<dbReference type="GO" id="GO:0030170">
    <property type="term" value="F:pyridoxal phosphate binding"/>
    <property type="evidence" value="ECO:0007669"/>
    <property type="project" value="InterPro"/>
</dbReference>
<reference evidence="7 8" key="1">
    <citation type="submission" date="2016-10" db="EMBL/GenBank/DDBJ databases">
        <authorList>
            <person name="de Groot N.N."/>
        </authorList>
    </citation>
    <scope>NUCLEOTIDE SEQUENCE [LARGE SCALE GENOMIC DNA]</scope>
    <source>
        <strain evidence="7 8">DSM 21668</strain>
    </source>
</reference>
<dbReference type="InterPro" id="IPR036390">
    <property type="entry name" value="WH_DNA-bd_sf"/>
</dbReference>
<dbReference type="CDD" id="cd00609">
    <property type="entry name" value="AAT_like"/>
    <property type="match status" value="1"/>
</dbReference>
<evidence type="ECO:0000259" key="6">
    <source>
        <dbReference type="PROSITE" id="PS50949"/>
    </source>
</evidence>
<evidence type="ECO:0000256" key="3">
    <source>
        <dbReference type="ARBA" id="ARBA00023015"/>
    </source>
</evidence>
<dbReference type="InterPro" id="IPR015424">
    <property type="entry name" value="PyrdxlP-dep_Trfase"/>
</dbReference>
<dbReference type="PANTHER" id="PTHR46577:SF2">
    <property type="entry name" value="TRANSCRIPTIONAL REGULATORY PROTEIN"/>
    <property type="match status" value="1"/>
</dbReference>
<evidence type="ECO:0000313" key="8">
    <source>
        <dbReference type="Proteomes" id="UP000198901"/>
    </source>
</evidence>
<dbReference type="CDD" id="cd07377">
    <property type="entry name" value="WHTH_GntR"/>
    <property type="match status" value="1"/>
</dbReference>
<keyword evidence="3" id="KW-0805">Transcription regulation</keyword>
<dbReference type="InterPro" id="IPR004839">
    <property type="entry name" value="Aminotransferase_I/II_large"/>
</dbReference>
<keyword evidence="2" id="KW-0663">Pyridoxal phosphate</keyword>